<proteinExistence type="predicted"/>
<dbReference type="OrthoDB" id="665834at2"/>
<reference evidence="5 6" key="1">
    <citation type="submission" date="2018-06" db="EMBL/GenBank/DDBJ databases">
        <title>Genomic Encyclopedia of Archaeal and Bacterial Type Strains, Phase II (KMG-II): from individual species to whole genera.</title>
        <authorList>
            <person name="Goeker M."/>
        </authorList>
    </citation>
    <scope>NUCLEOTIDE SEQUENCE [LARGE SCALE GENOMIC DNA]</scope>
    <source>
        <strain evidence="5 6">DSM 25663</strain>
    </source>
</reference>
<feature type="domain" description="Secretion system C-terminal sorting" evidence="4">
    <location>
        <begin position="372"/>
        <end position="445"/>
    </location>
</feature>
<evidence type="ECO:0000313" key="5">
    <source>
        <dbReference type="EMBL" id="RAR70824.1"/>
    </source>
</evidence>
<dbReference type="RefSeq" id="WP_112113667.1">
    <property type="nucleotide sequence ID" value="NZ_QLSZ01000009.1"/>
</dbReference>
<gene>
    <name evidence="5" type="ORF">CLV55_10975</name>
</gene>
<feature type="domain" description="YHYH" evidence="3">
    <location>
        <begin position="93"/>
        <end position="323"/>
    </location>
</feature>
<protein>
    <submittedName>
        <fullName evidence="5">Putative secreted protein (Por secretion system target)</fullName>
    </submittedName>
</protein>
<feature type="signal peptide" evidence="2">
    <location>
        <begin position="1"/>
        <end position="17"/>
    </location>
</feature>
<name>A0A328YC82_9FLAO</name>
<dbReference type="EMBL" id="QLSZ01000009">
    <property type="protein sequence ID" value="RAR70824.1"/>
    <property type="molecule type" value="Genomic_DNA"/>
</dbReference>
<dbReference type="Pfam" id="PF18962">
    <property type="entry name" value="Por_Secre_tail"/>
    <property type="match status" value="1"/>
</dbReference>
<sequence length="447" mass="48430">MKNIFLTLLLVVCSSFAQTNPIITRWLQNTTTTGTYYTSGNSTAISNGILVNCQQVSYSANNVYIKTTGIPAYPVGPYLDGNPNQAGNQNAIFKFPLTPTPNTGTLTATGLGNIGVCINGVAIFNYSDAVSWKSSTGAFAGGPFGGTGDGVWNRDAIKYERPGFDCSKGHPAGTNYHHHQNPSAFKNDLNIISTVCSLYDADGLYVINSAQHSPLIGFAYDGYPIYGAYGYANADGTGGIVRMKSSYQLRNITTRTTYANGNTVTAGPPVNSTYPLGSFQEDYEYVAHTGDASYLDVHNGRFCVTPEYPSGTYCYFATVDANHNSVYPYMVGPTYYGVYANRKVTSITETTTTYTPNLDNQSFDNNSMDITIFPNPAADLVVIQMGPIVEKNYTIELLDSNGKLVMSNAINQGQTLSYLDVQTMHAGVYFVKISDGKSFITKKIILE</sequence>
<feature type="chain" id="PRO_5016400329" evidence="2">
    <location>
        <begin position="18"/>
        <end position="447"/>
    </location>
</feature>
<comment type="caution">
    <text evidence="5">The sequence shown here is derived from an EMBL/GenBank/DDBJ whole genome shotgun (WGS) entry which is preliminary data.</text>
</comment>
<evidence type="ECO:0000256" key="1">
    <source>
        <dbReference type="ARBA" id="ARBA00022729"/>
    </source>
</evidence>
<keyword evidence="6" id="KW-1185">Reference proteome</keyword>
<evidence type="ECO:0000313" key="6">
    <source>
        <dbReference type="Proteomes" id="UP000248840"/>
    </source>
</evidence>
<evidence type="ECO:0000259" key="3">
    <source>
        <dbReference type="Pfam" id="PF14240"/>
    </source>
</evidence>
<accession>A0A328YC82</accession>
<dbReference type="AlphaFoldDB" id="A0A328YC82"/>
<dbReference type="InterPro" id="IPR026444">
    <property type="entry name" value="Secre_tail"/>
</dbReference>
<evidence type="ECO:0000259" key="4">
    <source>
        <dbReference type="Pfam" id="PF18962"/>
    </source>
</evidence>
<evidence type="ECO:0000256" key="2">
    <source>
        <dbReference type="SAM" id="SignalP"/>
    </source>
</evidence>
<dbReference type="InterPro" id="IPR025924">
    <property type="entry name" value="YHYH_dom"/>
</dbReference>
<dbReference type="NCBIfam" id="TIGR04183">
    <property type="entry name" value="Por_Secre_tail"/>
    <property type="match status" value="1"/>
</dbReference>
<dbReference type="Proteomes" id="UP000248840">
    <property type="component" value="Unassembled WGS sequence"/>
</dbReference>
<keyword evidence="1 2" id="KW-0732">Signal</keyword>
<organism evidence="5 6">
    <name type="scientific">Flavobacterium aciduliphilum</name>
    <dbReference type="NCBI Taxonomy" id="1101402"/>
    <lineage>
        <taxon>Bacteria</taxon>
        <taxon>Pseudomonadati</taxon>
        <taxon>Bacteroidota</taxon>
        <taxon>Flavobacteriia</taxon>
        <taxon>Flavobacteriales</taxon>
        <taxon>Flavobacteriaceae</taxon>
        <taxon>Flavobacterium</taxon>
    </lineage>
</organism>
<dbReference type="Pfam" id="PF14240">
    <property type="entry name" value="YHYH"/>
    <property type="match status" value="1"/>
</dbReference>